<evidence type="ECO:0000259" key="13">
    <source>
        <dbReference type="PROSITE" id="PS52035"/>
    </source>
</evidence>
<evidence type="ECO:0000256" key="3">
    <source>
        <dbReference type="ARBA" id="ARBA00005988"/>
    </source>
</evidence>
<comment type="similarity">
    <text evidence="3 12">Belongs to the peptidase M14 family.</text>
</comment>
<comment type="catalytic activity">
    <reaction evidence="10">
        <text>C-terminal L-alpha-aminoacyl-L-glutamyl-L-glutamyl-[tubulin] + H2O = C-terminal L-alpha-aminoacyl-L-glutamyl-[tubulin] + L-glutamate</text>
        <dbReference type="Rhea" id="RHEA:63792"/>
        <dbReference type="Rhea" id="RHEA-COMP:16435"/>
        <dbReference type="Rhea" id="RHEA-COMP:16436"/>
        <dbReference type="ChEBI" id="CHEBI:15377"/>
        <dbReference type="ChEBI" id="CHEBI:29985"/>
        <dbReference type="ChEBI" id="CHEBI:149555"/>
        <dbReference type="ChEBI" id="CHEBI:149556"/>
        <dbReference type="EC" id="3.4.17.24"/>
    </reaction>
    <physiologicalReaction direction="left-to-right" evidence="10">
        <dbReference type="Rhea" id="RHEA:63793"/>
    </physiologicalReaction>
</comment>
<keyword evidence="6" id="KW-0479">Metal-binding</keyword>
<dbReference type="Gene3D" id="3.40.630.10">
    <property type="entry name" value="Zn peptidases"/>
    <property type="match status" value="1"/>
</dbReference>
<dbReference type="GO" id="GO:0005737">
    <property type="term" value="C:cytoplasm"/>
    <property type="evidence" value="ECO:0007669"/>
    <property type="project" value="UniProtKB-SubCell"/>
</dbReference>
<dbReference type="Pfam" id="PF00246">
    <property type="entry name" value="Peptidase_M14"/>
    <property type="match status" value="1"/>
</dbReference>
<evidence type="ECO:0000256" key="4">
    <source>
        <dbReference type="ARBA" id="ARBA00022490"/>
    </source>
</evidence>
<name>A0A1Y1L9Z6_PHOPY</name>
<comment type="subcellular location">
    <subcellularLocation>
        <location evidence="2">Cytoplasm</location>
    </subcellularLocation>
</comment>
<dbReference type="EMBL" id="GEZM01061469">
    <property type="protein sequence ID" value="JAV70453.1"/>
    <property type="molecule type" value="Transcribed_RNA"/>
</dbReference>
<keyword evidence="9" id="KW-0482">Metalloprotease</keyword>
<dbReference type="InterPro" id="IPR034286">
    <property type="entry name" value="M14_AGBL5-like"/>
</dbReference>
<dbReference type="GO" id="GO:0008270">
    <property type="term" value="F:zinc ion binding"/>
    <property type="evidence" value="ECO:0007669"/>
    <property type="project" value="InterPro"/>
</dbReference>
<evidence type="ECO:0000256" key="9">
    <source>
        <dbReference type="ARBA" id="ARBA00023049"/>
    </source>
</evidence>
<dbReference type="AlphaFoldDB" id="A0A1Y1L9Z6"/>
<dbReference type="EMBL" id="GEZM01061471">
    <property type="protein sequence ID" value="JAV70451.1"/>
    <property type="molecule type" value="Transcribed_RNA"/>
</dbReference>
<dbReference type="Gene3D" id="2.60.40.3120">
    <property type="match status" value="1"/>
</dbReference>
<feature type="active site" description="Proton donor/acceptor" evidence="12">
    <location>
        <position position="482"/>
    </location>
</feature>
<dbReference type="GO" id="GO:0006508">
    <property type="term" value="P:proteolysis"/>
    <property type="evidence" value="ECO:0007669"/>
    <property type="project" value="UniProtKB-KW"/>
</dbReference>
<dbReference type="InterPro" id="IPR000834">
    <property type="entry name" value="Peptidase_M14"/>
</dbReference>
<accession>A0A1Y1L9Z6</accession>
<proteinExistence type="inferred from homology"/>
<evidence type="ECO:0000256" key="11">
    <source>
        <dbReference type="ARBA" id="ARBA00026108"/>
    </source>
</evidence>
<organism evidence="14">
    <name type="scientific">Photinus pyralis</name>
    <name type="common">Common eastern firefly</name>
    <name type="synonym">Lampyris pyralis</name>
    <dbReference type="NCBI Taxonomy" id="7054"/>
    <lineage>
        <taxon>Eukaryota</taxon>
        <taxon>Metazoa</taxon>
        <taxon>Ecdysozoa</taxon>
        <taxon>Arthropoda</taxon>
        <taxon>Hexapoda</taxon>
        <taxon>Insecta</taxon>
        <taxon>Pterygota</taxon>
        <taxon>Neoptera</taxon>
        <taxon>Endopterygota</taxon>
        <taxon>Coleoptera</taxon>
        <taxon>Polyphaga</taxon>
        <taxon>Elateriformia</taxon>
        <taxon>Elateroidea</taxon>
        <taxon>Lampyridae</taxon>
        <taxon>Lampyrinae</taxon>
        <taxon>Photinus</taxon>
    </lineage>
</organism>
<reference evidence="14" key="1">
    <citation type="journal article" date="2016" name="Sci. Rep.">
        <title>Molecular characterization of firefly nuptial gifts: a multi-omics approach sheds light on postcopulatory sexual selection.</title>
        <authorList>
            <person name="Al-Wathiqui N."/>
            <person name="Fallon T.R."/>
            <person name="South A."/>
            <person name="Weng J.K."/>
            <person name="Lewis S.M."/>
        </authorList>
    </citation>
    <scope>NUCLEOTIDE SEQUENCE</scope>
</reference>
<dbReference type="PANTHER" id="PTHR12756">
    <property type="entry name" value="CYTOSOLIC CARBOXYPEPTIDASE"/>
    <property type="match status" value="1"/>
</dbReference>
<comment type="cofactor">
    <cofactor evidence="1">
        <name>Zn(2+)</name>
        <dbReference type="ChEBI" id="CHEBI:29105"/>
    </cofactor>
</comment>
<protein>
    <recommendedName>
        <fullName evidence="11">tubulin-glutamate carboxypeptidase</fullName>
        <ecNumber evidence="11">3.4.17.24</ecNumber>
    </recommendedName>
</protein>
<dbReference type="CDD" id="cd06236">
    <property type="entry name" value="M14_AGBL5_like"/>
    <property type="match status" value="1"/>
</dbReference>
<keyword evidence="4" id="KW-0963">Cytoplasm</keyword>
<dbReference type="InterPro" id="IPR050821">
    <property type="entry name" value="Cytosolic_carboxypeptidase"/>
</dbReference>
<dbReference type="SUPFAM" id="SSF53187">
    <property type="entry name" value="Zn-dependent exopeptidases"/>
    <property type="match status" value="1"/>
</dbReference>
<dbReference type="EMBL" id="GEZM01061468">
    <property type="protein sequence ID" value="JAV70454.1"/>
    <property type="molecule type" value="Transcribed_RNA"/>
</dbReference>
<evidence type="ECO:0000313" key="14">
    <source>
        <dbReference type="EMBL" id="JAV70454.1"/>
    </source>
</evidence>
<keyword evidence="5" id="KW-0645">Protease</keyword>
<feature type="domain" description="Peptidase M14" evidence="13">
    <location>
        <begin position="151"/>
        <end position="534"/>
    </location>
</feature>
<evidence type="ECO:0000256" key="5">
    <source>
        <dbReference type="ARBA" id="ARBA00022670"/>
    </source>
</evidence>
<evidence type="ECO:0000256" key="12">
    <source>
        <dbReference type="PROSITE-ProRule" id="PRU01379"/>
    </source>
</evidence>
<evidence type="ECO:0000256" key="8">
    <source>
        <dbReference type="ARBA" id="ARBA00022833"/>
    </source>
</evidence>
<evidence type="ECO:0000256" key="7">
    <source>
        <dbReference type="ARBA" id="ARBA00022801"/>
    </source>
</evidence>
<sequence length="616" mass="70590">MDDLECAGFEFFSNFDSANLSRVEYVPCFESATQSSRSTLQDVHDVEFNIWTKPDCFGTEFENANRTWFYFGIRANAPELVVKLNLVDLNRQGKMYSQGMAPVFRIVPGKLQWERVRDKPSYSMNDNIFTLSFKYKTPENVQSIVYFAFTYPYSYAELINTLNTNDERFLDKAVLSRDDIYYVREAICFSLEGRRVELLTISSYHNISNEREARLKDLFPEKHVLRPFRFIGKKVIFISARVHPGETPSSFVFNGILNLLLSVDNPVAIVLRRLYVFKLIPMLNPDGVARGHYRTDTRGVNLNRMYLNPSLTLHPSIFAARALIRYHHFGYEKEDHFCETIDLPNDNDDISSMEDNHGAEKGLTENHENKISKVADDDENTEYGDLNSNESGLFMYLDMHGHASKKGIFMYGNHFEDFERNIDCMLLPKIMSINNFNFHFTACNFTERNMYLKDRRDGMSREGSGRVAVLKLTGLVRSYTLECNYNTGSLVNVLPSTIKESGRGVHTIPIPPKYNPHIFEEVGKTLGASILDLTGDNPITRLPNSQFHSLNGVRDWLKMHCVNELGETRCVPARFKLRKSSSLRAQVGQNDIATKTDGAENDIDRHDISINICSLV</sequence>
<evidence type="ECO:0000256" key="10">
    <source>
        <dbReference type="ARBA" id="ARBA00024524"/>
    </source>
</evidence>
<dbReference type="GO" id="GO:0004181">
    <property type="term" value="F:metallocarboxypeptidase activity"/>
    <property type="evidence" value="ECO:0007669"/>
    <property type="project" value="InterPro"/>
</dbReference>
<dbReference type="PANTHER" id="PTHR12756:SF12">
    <property type="entry name" value="CYTOSOLIC CARBOXYPEPTIDASE-LIKE PROTEIN 5"/>
    <property type="match status" value="1"/>
</dbReference>
<evidence type="ECO:0000256" key="2">
    <source>
        <dbReference type="ARBA" id="ARBA00004496"/>
    </source>
</evidence>
<evidence type="ECO:0000256" key="6">
    <source>
        <dbReference type="ARBA" id="ARBA00022723"/>
    </source>
</evidence>
<keyword evidence="8" id="KW-0862">Zinc</keyword>
<dbReference type="PROSITE" id="PS52035">
    <property type="entry name" value="PEPTIDASE_M14"/>
    <property type="match status" value="1"/>
</dbReference>
<dbReference type="EC" id="3.4.17.24" evidence="11"/>
<evidence type="ECO:0000256" key="1">
    <source>
        <dbReference type="ARBA" id="ARBA00001947"/>
    </source>
</evidence>
<keyword evidence="7" id="KW-0378">Hydrolase</keyword>